<name>A0ABW0BMH7_9ACTN</name>
<comment type="caution">
    <text evidence="2">The sequence shown here is derived from an EMBL/GenBank/DDBJ whole genome shotgun (WGS) entry which is preliminary data.</text>
</comment>
<sequence length="296" mass="31207">MTTSLITPVRPGSTGAATVQLALVEGRRMLRNPAPWLGLLLSILYAANLDGSWASGRYEGLPVSIAPLMLGISVAAVGAFARERVPVADDAPLGASRRNLARLLGGLTLVALTAAVVVGAATWLRVTDGLALGDEPGATAHAHFSAPELLQPVLLAAFAVALGAAAVHVVRQPLVAAIGLFVYWFLISTYWLFNGAVLRWLTPLQVQPVYVEVGPPDTDPTTFPYDWLLAQPGDYQDYWARLVVSPSLAASHDLYLVALTALLAAVVLPGPWRRWLVAGGLTLAALAVGLQMTVTP</sequence>
<feature type="transmembrane region" description="Helical" evidence="1">
    <location>
        <begin position="174"/>
        <end position="193"/>
    </location>
</feature>
<evidence type="ECO:0000256" key="1">
    <source>
        <dbReference type="SAM" id="Phobius"/>
    </source>
</evidence>
<feature type="transmembrane region" description="Helical" evidence="1">
    <location>
        <begin position="103"/>
        <end position="124"/>
    </location>
</feature>
<organism evidence="2 3">
    <name type="scientific">Nocardioides taihuensis</name>
    <dbReference type="NCBI Taxonomy" id="1835606"/>
    <lineage>
        <taxon>Bacteria</taxon>
        <taxon>Bacillati</taxon>
        <taxon>Actinomycetota</taxon>
        <taxon>Actinomycetes</taxon>
        <taxon>Propionibacteriales</taxon>
        <taxon>Nocardioidaceae</taxon>
        <taxon>Nocardioides</taxon>
    </lineage>
</organism>
<evidence type="ECO:0000313" key="3">
    <source>
        <dbReference type="Proteomes" id="UP001596087"/>
    </source>
</evidence>
<keyword evidence="1" id="KW-1133">Transmembrane helix</keyword>
<feature type="transmembrane region" description="Helical" evidence="1">
    <location>
        <begin position="61"/>
        <end position="82"/>
    </location>
</feature>
<keyword evidence="1" id="KW-0472">Membrane</keyword>
<gene>
    <name evidence="2" type="ORF">ACFPGP_14455</name>
</gene>
<dbReference type="Proteomes" id="UP001596087">
    <property type="component" value="Unassembled WGS sequence"/>
</dbReference>
<accession>A0ABW0BMH7</accession>
<feature type="transmembrane region" description="Helical" evidence="1">
    <location>
        <begin position="248"/>
        <end position="268"/>
    </location>
</feature>
<feature type="transmembrane region" description="Helical" evidence="1">
    <location>
        <begin position="36"/>
        <end position="55"/>
    </location>
</feature>
<proteinExistence type="predicted"/>
<feature type="transmembrane region" description="Helical" evidence="1">
    <location>
        <begin position="149"/>
        <end position="167"/>
    </location>
</feature>
<evidence type="ECO:0000313" key="2">
    <source>
        <dbReference type="EMBL" id="MFC5177881.1"/>
    </source>
</evidence>
<reference evidence="3" key="1">
    <citation type="journal article" date="2019" name="Int. J. Syst. Evol. Microbiol.">
        <title>The Global Catalogue of Microorganisms (GCM) 10K type strain sequencing project: providing services to taxonomists for standard genome sequencing and annotation.</title>
        <authorList>
            <consortium name="The Broad Institute Genomics Platform"/>
            <consortium name="The Broad Institute Genome Sequencing Center for Infectious Disease"/>
            <person name="Wu L."/>
            <person name="Ma J."/>
        </authorList>
    </citation>
    <scope>NUCLEOTIDE SEQUENCE [LARGE SCALE GENOMIC DNA]</scope>
    <source>
        <strain evidence="3">DFY41</strain>
    </source>
</reference>
<keyword evidence="1" id="KW-0812">Transmembrane</keyword>
<feature type="transmembrane region" description="Helical" evidence="1">
    <location>
        <begin position="275"/>
        <end position="294"/>
    </location>
</feature>
<evidence type="ECO:0008006" key="4">
    <source>
        <dbReference type="Google" id="ProtNLM"/>
    </source>
</evidence>
<protein>
    <recommendedName>
        <fullName evidence="4">ABC transporter permease</fullName>
    </recommendedName>
</protein>
<dbReference type="EMBL" id="JBHSKD010000018">
    <property type="protein sequence ID" value="MFC5177881.1"/>
    <property type="molecule type" value="Genomic_DNA"/>
</dbReference>
<keyword evidence="3" id="KW-1185">Reference proteome</keyword>
<dbReference type="RefSeq" id="WP_378591300.1">
    <property type="nucleotide sequence ID" value="NZ_JBHSKD010000018.1"/>
</dbReference>